<dbReference type="EMBL" id="JBHSCY010000001">
    <property type="protein sequence ID" value="MFC4268121.1"/>
    <property type="molecule type" value="Genomic_DNA"/>
</dbReference>
<keyword evidence="1" id="KW-1133">Transmembrane helix</keyword>
<protein>
    <submittedName>
        <fullName evidence="2">DUF2723 domain-containing protein</fullName>
    </submittedName>
</protein>
<accession>A0ABV8R7B9</accession>
<evidence type="ECO:0000256" key="1">
    <source>
        <dbReference type="SAM" id="Phobius"/>
    </source>
</evidence>
<feature type="transmembrane region" description="Helical" evidence="1">
    <location>
        <begin position="147"/>
        <end position="165"/>
    </location>
</feature>
<feature type="transmembrane region" description="Helical" evidence="1">
    <location>
        <begin position="177"/>
        <end position="208"/>
    </location>
</feature>
<feature type="transmembrane region" description="Helical" evidence="1">
    <location>
        <begin position="51"/>
        <end position="69"/>
    </location>
</feature>
<gene>
    <name evidence="2" type="ORF">ACFOWD_04310</name>
</gene>
<feature type="transmembrane region" description="Helical" evidence="1">
    <location>
        <begin position="504"/>
        <end position="521"/>
    </location>
</feature>
<proteinExistence type="predicted"/>
<feature type="transmembrane region" description="Helical" evidence="1">
    <location>
        <begin position="117"/>
        <end position="135"/>
    </location>
</feature>
<dbReference type="PANTHER" id="PTHR16214">
    <property type="entry name" value="TRANSMEMBRANE PROTEIN 260"/>
    <property type="match status" value="1"/>
</dbReference>
<feature type="transmembrane region" description="Helical" evidence="1">
    <location>
        <begin position="220"/>
        <end position="238"/>
    </location>
</feature>
<keyword evidence="1" id="KW-0812">Transmembrane</keyword>
<organism evidence="2 3">
    <name type="scientific">Polaribacter marinivivus</name>
    <dbReference type="NCBI Taxonomy" id="1524260"/>
    <lineage>
        <taxon>Bacteria</taxon>
        <taxon>Pseudomonadati</taxon>
        <taxon>Bacteroidota</taxon>
        <taxon>Flavobacteriia</taxon>
        <taxon>Flavobacteriales</taxon>
        <taxon>Flavobacteriaceae</taxon>
    </lineage>
</organism>
<sequence length="1041" mass="120249">MTAKKFKKWDIILGWLTFAIALITYSLTIEPTVSAWDVGEYISTAVKLEVGHPPGAPLFQMLGAFFAMFTSDVSEIAKMVNFMSALASAFTILFMFWTISNLGQKLAIKSGGIVEGSYIAILGSSVVGSLAYTFSDSFWFSAVEGEVYAMSSFLMAILFWLGLKWESEIHLPRGNKWLILISFVVGLSFGVHILSLLVIPAIVMLYFFKTYKNINLKTTAVASVISVLILVLVFKFIFPFTLKFFSASELFFVNSIGLPFNSGSIIAGIILVALFYFGLSYTRKKNKITANNLVLSLLFMMIGFSSWMMLPIRANANTTINENNPSSARELLAYYEREQYGDANVFYDTYYSNTYSREQDRNNPTRDDKPKYEKKVVNGKDKYVIVNNYKDVLPNWSDKHKGFIPRMVDPSKEKMYKAIAGIPENSKRRPTFAENIKFMISYQFGYMYGRYFMWNFVGRQNDTQGNLDIFNGNWLSGIDFIDEARLGSQQKLPPQVLENKGRNTYYFLPLILGIIGLLFQIKWDKENFYTLFLFFLFTGAAIIFYTNPKPFEPRERDYAVVGSFYIFAIWIGFGVFALFDYLKSFVNKKALAIAVSVVSLLAVPTLMASENWDDHDRSNRYTTFLNAQAYLESCDPNAIMFTIGDNDTFPLWYMQEVEGIRTDIKLVNTSLFQTDWYIDQMKRATYKAAPIPSELTHDEYKYGTLDVAYYFQELFPQLKDSVLDIDSYMKWIRSDSKRTFYDLDDDGNPEKILPTNKIRIPVNKENVLKYGIVAQKDADKIVPYIDITIDRAIGKNTILMLDILNNFDWKRPIYFTGGSNSDSEYIWLKDYLQLDGVAFKLVPIQTPTKIYNQEGQLTRELSLFDIGRIDPEKMYNNIKKWEWRNINDGKIYLDEQTKRNAISMRNSLMRLSTAFAKEGDTLKAIEVLDLSLEKLPIKDFDHFSLSLEYPEFYYKLGEQEKARAAAKTLIKLFKDKLIWFSTFDSESFDMVFEEFDLTFRYLYRGVIDQVENFDTDQEYVKELQKDFNETLDLFKHIIPSE</sequence>
<feature type="transmembrane region" description="Helical" evidence="1">
    <location>
        <begin position="291"/>
        <end position="310"/>
    </location>
</feature>
<feature type="transmembrane region" description="Helical" evidence="1">
    <location>
        <begin position="528"/>
        <end position="546"/>
    </location>
</feature>
<evidence type="ECO:0000313" key="2">
    <source>
        <dbReference type="EMBL" id="MFC4268121.1"/>
    </source>
</evidence>
<dbReference type="Proteomes" id="UP001595826">
    <property type="component" value="Unassembled WGS sequence"/>
</dbReference>
<feature type="transmembrane region" description="Helical" evidence="1">
    <location>
        <begin position="558"/>
        <end position="579"/>
    </location>
</feature>
<dbReference type="Pfam" id="PF11028">
    <property type="entry name" value="TMEM260-like"/>
    <property type="match status" value="1"/>
</dbReference>
<feature type="transmembrane region" description="Helical" evidence="1">
    <location>
        <begin position="591"/>
        <end position="609"/>
    </location>
</feature>
<feature type="transmembrane region" description="Helical" evidence="1">
    <location>
        <begin position="76"/>
        <end position="97"/>
    </location>
</feature>
<name>A0ABV8R7B9_9FLAO</name>
<dbReference type="RefSeq" id="WP_377408414.1">
    <property type="nucleotide sequence ID" value="NZ_JBHSCY010000001.1"/>
</dbReference>
<dbReference type="PANTHER" id="PTHR16214:SF3">
    <property type="entry name" value="TRANSMEMBRANE PROTEIN 260"/>
    <property type="match status" value="1"/>
</dbReference>
<keyword evidence="3" id="KW-1185">Reference proteome</keyword>
<reference evidence="3" key="1">
    <citation type="journal article" date="2019" name="Int. J. Syst. Evol. Microbiol.">
        <title>The Global Catalogue of Microorganisms (GCM) 10K type strain sequencing project: providing services to taxonomists for standard genome sequencing and annotation.</title>
        <authorList>
            <consortium name="The Broad Institute Genomics Platform"/>
            <consortium name="The Broad Institute Genome Sequencing Center for Infectious Disease"/>
            <person name="Wu L."/>
            <person name="Ma J."/>
        </authorList>
    </citation>
    <scope>NUCLEOTIDE SEQUENCE [LARGE SCALE GENOMIC DNA]</scope>
    <source>
        <strain evidence="3">CECT 8655</strain>
    </source>
</reference>
<keyword evidence="1" id="KW-0472">Membrane</keyword>
<comment type="caution">
    <text evidence="2">The sequence shown here is derived from an EMBL/GenBank/DDBJ whole genome shotgun (WGS) entry which is preliminary data.</text>
</comment>
<evidence type="ECO:0000313" key="3">
    <source>
        <dbReference type="Proteomes" id="UP001595826"/>
    </source>
</evidence>
<dbReference type="InterPro" id="IPR052724">
    <property type="entry name" value="GT117_domain-containing"/>
</dbReference>
<feature type="transmembrane region" description="Helical" evidence="1">
    <location>
        <begin position="258"/>
        <end position="279"/>
    </location>
</feature>
<dbReference type="InterPro" id="IPR021280">
    <property type="entry name" value="TMEM260-like"/>
</dbReference>